<dbReference type="AlphaFoldDB" id="A0A8A4TQW6"/>
<dbReference type="KEGG" id="scor:J3U87_02920"/>
<evidence type="ECO:0000313" key="1">
    <source>
        <dbReference type="EMBL" id="QTD51398.1"/>
    </source>
</evidence>
<proteinExistence type="predicted"/>
<evidence type="ECO:0000313" key="2">
    <source>
        <dbReference type="Proteomes" id="UP000663929"/>
    </source>
</evidence>
<dbReference type="InterPro" id="IPR021516">
    <property type="entry name" value="DUF3179"/>
</dbReference>
<name>A0A8A4TQW6_SULCO</name>
<dbReference type="Proteomes" id="UP000663929">
    <property type="component" value="Chromosome"/>
</dbReference>
<reference evidence="1" key="1">
    <citation type="submission" date="2021-03" db="EMBL/GenBank/DDBJ databases">
        <title>Acanthopleuribacteraceae sp. M133.</title>
        <authorList>
            <person name="Wang G."/>
        </authorList>
    </citation>
    <scope>NUCLEOTIDE SEQUENCE</scope>
    <source>
        <strain evidence="1">M133</strain>
    </source>
</reference>
<organism evidence="1 2">
    <name type="scientific">Sulfidibacter corallicola</name>
    <dbReference type="NCBI Taxonomy" id="2818388"/>
    <lineage>
        <taxon>Bacteria</taxon>
        <taxon>Pseudomonadati</taxon>
        <taxon>Acidobacteriota</taxon>
        <taxon>Holophagae</taxon>
        <taxon>Acanthopleuribacterales</taxon>
        <taxon>Acanthopleuribacteraceae</taxon>
        <taxon>Sulfidibacter</taxon>
    </lineage>
</organism>
<keyword evidence="2" id="KW-1185">Reference proteome</keyword>
<dbReference type="EMBL" id="CP071793">
    <property type="protein sequence ID" value="QTD51398.1"/>
    <property type="molecule type" value="Genomic_DNA"/>
</dbReference>
<accession>A0A8A4TQW6</accession>
<gene>
    <name evidence="1" type="ORF">J3U87_02920</name>
</gene>
<dbReference type="Pfam" id="PF11376">
    <property type="entry name" value="DUF3179"/>
    <property type="match status" value="2"/>
</dbReference>
<protein>
    <submittedName>
        <fullName evidence="1">DUF3179 domain-containing protein</fullName>
    </submittedName>
</protein>
<sequence length="235" mass="26175">MYVRPTIEDQPVEFGVSGKLWRNALIMYDRATLSLWSQVTGGAVAGPLTGNDLETLPAQLTTWSNWLARYPATLVLAKPKQEKAPYSLYFKSRGWVGPFGSKYRDKRLPKKELICGLSTTGRPFAVPRRTLRKKTLIQVIDGANLVILVSPPGADTALAYGIPTDGEAGVSDFSWDRDGTQHVLVDGSTGSRWSWQTGTCIAGSRRGEVLDAVPVRLMYWNVWVHYYPETEVIRE</sequence>